<comment type="catalytic activity">
    <reaction evidence="1 14 15">
        <text>Endonucleolytic cleavage to 5'-phosphomonoester.</text>
        <dbReference type="EC" id="3.1.26.4"/>
    </reaction>
</comment>
<evidence type="ECO:0000256" key="12">
    <source>
        <dbReference type="ARBA" id="ARBA00022801"/>
    </source>
</evidence>
<comment type="function">
    <text evidence="3 14">Endonuclease that specifically degrades the RNA of RNA-DNA hybrids.</text>
</comment>
<dbReference type="PIRSF" id="PIRSF037748">
    <property type="entry name" value="RnhC"/>
    <property type="match status" value="1"/>
</dbReference>
<dbReference type="Pfam" id="PF01351">
    <property type="entry name" value="RNase_HII"/>
    <property type="match status" value="1"/>
</dbReference>
<comment type="similarity">
    <text evidence="5 14">Belongs to the RNase HII family. RnhC subfamily.</text>
</comment>
<evidence type="ECO:0000256" key="10">
    <source>
        <dbReference type="ARBA" id="ARBA00022723"/>
    </source>
</evidence>
<accession>A0A345VMD6</accession>
<dbReference type="CDD" id="cd06590">
    <property type="entry name" value="RNase_HII_bacteria_HIII_like"/>
    <property type="match status" value="1"/>
</dbReference>
<keyword evidence="10 14" id="KW-0479">Metal-binding</keyword>
<evidence type="ECO:0000259" key="16">
    <source>
        <dbReference type="PROSITE" id="PS51975"/>
    </source>
</evidence>
<dbReference type="PROSITE" id="PS51975">
    <property type="entry name" value="RNASE_H_2"/>
    <property type="match status" value="1"/>
</dbReference>
<dbReference type="EMBL" id="CP022601">
    <property type="protein sequence ID" value="AXJ13888.1"/>
    <property type="molecule type" value="Genomic_DNA"/>
</dbReference>
<dbReference type="GO" id="GO:0004523">
    <property type="term" value="F:RNA-DNA hybrid ribonuclease activity"/>
    <property type="evidence" value="ECO:0007669"/>
    <property type="project" value="UniProtKB-UniRule"/>
</dbReference>
<dbReference type="Proteomes" id="UP000255411">
    <property type="component" value="Chromosome"/>
</dbReference>
<dbReference type="EC" id="3.1.26.4" evidence="6 14"/>
<evidence type="ECO:0000256" key="8">
    <source>
        <dbReference type="ARBA" id="ARBA00022490"/>
    </source>
</evidence>
<dbReference type="GO" id="GO:0006298">
    <property type="term" value="P:mismatch repair"/>
    <property type="evidence" value="ECO:0007669"/>
    <property type="project" value="TreeGrafter"/>
</dbReference>
<dbReference type="GO" id="GO:0003723">
    <property type="term" value="F:RNA binding"/>
    <property type="evidence" value="ECO:0007669"/>
    <property type="project" value="UniProtKB-UniRule"/>
</dbReference>
<keyword evidence="11 14" id="KW-0255">Endonuclease</keyword>
<proteinExistence type="inferred from homology"/>
<evidence type="ECO:0000313" key="18">
    <source>
        <dbReference type="Proteomes" id="UP000255411"/>
    </source>
</evidence>
<gene>
    <name evidence="14 17" type="primary">rnhC</name>
    <name evidence="17" type="ORF">Sp14A_20030</name>
</gene>
<dbReference type="FunFam" id="3.30.420.10:FF:000047">
    <property type="entry name" value="Ribonuclease HIII"/>
    <property type="match status" value="1"/>
</dbReference>
<dbReference type="InterPro" id="IPR036397">
    <property type="entry name" value="RNaseH_sf"/>
</dbReference>
<dbReference type="InterPro" id="IPR004641">
    <property type="entry name" value="RNase_HIII"/>
</dbReference>
<evidence type="ECO:0000256" key="1">
    <source>
        <dbReference type="ARBA" id="ARBA00000077"/>
    </source>
</evidence>
<feature type="binding site" evidence="14 15">
    <location>
        <position position="97"/>
    </location>
    <ligand>
        <name>a divalent metal cation</name>
        <dbReference type="ChEBI" id="CHEBI:60240"/>
    </ligand>
</feature>
<evidence type="ECO:0000256" key="15">
    <source>
        <dbReference type="PROSITE-ProRule" id="PRU01319"/>
    </source>
</evidence>
<comment type="subcellular location">
    <subcellularLocation>
        <location evidence="4 14">Cytoplasm</location>
    </subcellularLocation>
</comment>
<evidence type="ECO:0000256" key="2">
    <source>
        <dbReference type="ARBA" id="ARBA00001946"/>
    </source>
</evidence>
<name>A0A345VMD6_9STRE</name>
<feature type="domain" description="RNase H type-2" evidence="16">
    <location>
        <begin position="90"/>
        <end position="307"/>
    </location>
</feature>
<dbReference type="Pfam" id="PF11858">
    <property type="entry name" value="DUF3378"/>
    <property type="match status" value="1"/>
</dbReference>
<dbReference type="NCBIfam" id="TIGR00716">
    <property type="entry name" value="rnhC"/>
    <property type="match status" value="1"/>
</dbReference>
<dbReference type="InterPro" id="IPR012295">
    <property type="entry name" value="TBP_dom_sf"/>
</dbReference>
<organism evidence="17 18">
    <name type="scientific">Streptococcus pluranimalium</name>
    <dbReference type="NCBI Taxonomy" id="82348"/>
    <lineage>
        <taxon>Bacteria</taxon>
        <taxon>Bacillati</taxon>
        <taxon>Bacillota</taxon>
        <taxon>Bacilli</taxon>
        <taxon>Lactobacillales</taxon>
        <taxon>Streptococcaceae</taxon>
        <taxon>Streptococcus</taxon>
    </lineage>
</organism>
<keyword evidence="13 14" id="KW-0460">Magnesium</keyword>
<sequence length="307" mass="33265">MIAMNTLVFQLSKTLIQDLTQRLKPYQTSNNNPYVAFSAKYMDATFLAYTSGKLVIQGKGANSLAKYLGLDTDSSKDNSSSTSLKSGQDFPMIGTDEVGNGSYFGGIAVVASFVTPDDHAFLKSLGVNDSKQMTDQKIQAIAPLLEKKIPHQALLLTPQKYNEVVGKGLKHNAVSVKVALHNQAIYLLLQNGVQADKIVIDAFTSPNNYQKYVTKEANQVRQAITLEEKAEGKYLAVAVSSIIARAMFLENLKTLGEEVGFQLPSGASAKSDKVASQLLAAYGMESLAYTAKLHFANTQKAQALLNK</sequence>
<evidence type="ECO:0000256" key="4">
    <source>
        <dbReference type="ARBA" id="ARBA00004496"/>
    </source>
</evidence>
<keyword evidence="8 14" id="KW-0963">Cytoplasm</keyword>
<dbReference type="GO" id="GO:0043137">
    <property type="term" value="P:DNA replication, removal of RNA primer"/>
    <property type="evidence" value="ECO:0007669"/>
    <property type="project" value="TreeGrafter"/>
</dbReference>
<evidence type="ECO:0000256" key="5">
    <source>
        <dbReference type="ARBA" id="ARBA00008378"/>
    </source>
</evidence>
<dbReference type="PANTHER" id="PTHR10954:SF23">
    <property type="entry name" value="RIBONUCLEASE"/>
    <property type="match status" value="1"/>
</dbReference>
<evidence type="ECO:0000256" key="7">
    <source>
        <dbReference type="ARBA" id="ARBA00021407"/>
    </source>
</evidence>
<evidence type="ECO:0000256" key="3">
    <source>
        <dbReference type="ARBA" id="ARBA00004065"/>
    </source>
</evidence>
<feature type="binding site" evidence="14 15">
    <location>
        <position position="96"/>
    </location>
    <ligand>
        <name>a divalent metal cation</name>
        <dbReference type="ChEBI" id="CHEBI:60240"/>
    </ligand>
</feature>
<keyword evidence="12 14" id="KW-0378">Hydrolase</keyword>
<dbReference type="InterPro" id="IPR012337">
    <property type="entry name" value="RNaseH-like_sf"/>
</dbReference>
<evidence type="ECO:0000313" key="17">
    <source>
        <dbReference type="EMBL" id="AXJ13888.1"/>
    </source>
</evidence>
<dbReference type="AlphaFoldDB" id="A0A345VMD6"/>
<dbReference type="HAMAP" id="MF_00053">
    <property type="entry name" value="RNase_HIII"/>
    <property type="match status" value="1"/>
</dbReference>
<evidence type="ECO:0000256" key="14">
    <source>
        <dbReference type="HAMAP-Rule" id="MF_00053"/>
    </source>
</evidence>
<keyword evidence="9 14" id="KW-0540">Nuclease</keyword>
<reference evidence="17 18" key="1">
    <citation type="submission" date="2017-07" db="EMBL/GenBank/DDBJ databases">
        <title>Streptococcus pluranimalium as cause of bovine abortion.</title>
        <authorList>
            <person name="Rodriguez Campos S."/>
            <person name="Gobeli Brawand S."/>
            <person name="Brodard I."/>
            <person name="Rychener L."/>
            <person name="Perreten V."/>
        </authorList>
    </citation>
    <scope>NUCLEOTIDE SEQUENCE [LARGE SCALE GENOMIC DNA]</scope>
    <source>
        <strain evidence="17 18">14A0014</strain>
    </source>
</reference>
<evidence type="ECO:0000256" key="13">
    <source>
        <dbReference type="ARBA" id="ARBA00022842"/>
    </source>
</evidence>
<dbReference type="GO" id="GO:0005737">
    <property type="term" value="C:cytoplasm"/>
    <property type="evidence" value="ECO:0007669"/>
    <property type="project" value="UniProtKB-SubCell"/>
</dbReference>
<dbReference type="GO" id="GO:0000287">
    <property type="term" value="F:magnesium ion binding"/>
    <property type="evidence" value="ECO:0007669"/>
    <property type="project" value="UniProtKB-UniRule"/>
</dbReference>
<dbReference type="InterPro" id="IPR024567">
    <property type="entry name" value="RNase_HII/HIII_dom"/>
</dbReference>
<dbReference type="InterPro" id="IPR001352">
    <property type="entry name" value="RNase_HII/HIII"/>
</dbReference>
<evidence type="ECO:0000256" key="6">
    <source>
        <dbReference type="ARBA" id="ARBA00012180"/>
    </source>
</evidence>
<dbReference type="InterPro" id="IPR024568">
    <property type="entry name" value="RNase_HIII_N"/>
</dbReference>
<evidence type="ECO:0000256" key="11">
    <source>
        <dbReference type="ARBA" id="ARBA00022759"/>
    </source>
</evidence>
<protein>
    <recommendedName>
        <fullName evidence="7 14">Ribonuclease HIII</fullName>
        <shortName evidence="14">RNase HIII</shortName>
        <ecNumber evidence="6 14">3.1.26.4</ecNumber>
    </recommendedName>
</protein>
<comment type="cofactor">
    <cofactor evidence="2">
        <name>Mg(2+)</name>
        <dbReference type="ChEBI" id="CHEBI:18420"/>
    </cofactor>
</comment>
<dbReference type="SUPFAM" id="SSF53098">
    <property type="entry name" value="Ribonuclease H-like"/>
    <property type="match status" value="1"/>
</dbReference>
<feature type="binding site" evidence="14 15">
    <location>
        <position position="201"/>
    </location>
    <ligand>
        <name>a divalent metal cation</name>
        <dbReference type="ChEBI" id="CHEBI:60240"/>
    </ligand>
</feature>
<dbReference type="Gene3D" id="3.30.310.10">
    <property type="entry name" value="TATA-Binding Protein"/>
    <property type="match status" value="1"/>
</dbReference>
<evidence type="ECO:0000256" key="9">
    <source>
        <dbReference type="ARBA" id="ARBA00022722"/>
    </source>
</evidence>
<comment type="cofactor">
    <cofactor evidence="14 15">
        <name>Mn(2+)</name>
        <dbReference type="ChEBI" id="CHEBI:29035"/>
    </cofactor>
    <cofactor evidence="14 15">
        <name>Mg(2+)</name>
        <dbReference type="ChEBI" id="CHEBI:18420"/>
    </cofactor>
    <text evidence="14 15">Manganese or magnesium. Binds 1 divalent metal ion per monomer in the absence of substrate. May bind a second metal ion after substrate binding.</text>
</comment>
<dbReference type="Gene3D" id="3.30.420.10">
    <property type="entry name" value="Ribonuclease H-like superfamily/Ribonuclease H"/>
    <property type="match status" value="1"/>
</dbReference>
<dbReference type="GO" id="GO:0032299">
    <property type="term" value="C:ribonuclease H2 complex"/>
    <property type="evidence" value="ECO:0007669"/>
    <property type="project" value="TreeGrafter"/>
</dbReference>
<dbReference type="PANTHER" id="PTHR10954">
    <property type="entry name" value="RIBONUCLEASE H2 SUBUNIT A"/>
    <property type="match status" value="1"/>
</dbReference>